<organism evidence="1 2">
    <name type="scientific">Prunus dulcis</name>
    <name type="common">Almond</name>
    <name type="synonym">Amygdalus dulcis</name>
    <dbReference type="NCBI Taxonomy" id="3755"/>
    <lineage>
        <taxon>Eukaryota</taxon>
        <taxon>Viridiplantae</taxon>
        <taxon>Streptophyta</taxon>
        <taxon>Embryophyta</taxon>
        <taxon>Tracheophyta</taxon>
        <taxon>Spermatophyta</taxon>
        <taxon>Magnoliopsida</taxon>
        <taxon>eudicotyledons</taxon>
        <taxon>Gunneridae</taxon>
        <taxon>Pentapetalae</taxon>
        <taxon>rosids</taxon>
        <taxon>fabids</taxon>
        <taxon>Rosales</taxon>
        <taxon>Rosaceae</taxon>
        <taxon>Amygdaloideae</taxon>
        <taxon>Amygdaleae</taxon>
        <taxon>Prunus</taxon>
    </lineage>
</organism>
<sequence length="64" mass="6969">KPETSGKVVKWAIKLGEFDIHYKPRPATKGHVVVDFLSEFTKPQPSATPLVIAEPTPPQPSSTS</sequence>
<dbReference type="EMBL" id="CABIKO010000499">
    <property type="protein sequence ID" value="VVA37048.1"/>
    <property type="molecule type" value="Genomic_DNA"/>
</dbReference>
<protein>
    <submittedName>
        <fullName evidence="1">PREDICTED: retrotransposon unclassified</fullName>
    </submittedName>
</protein>
<reference evidence="2" key="1">
    <citation type="journal article" date="2020" name="Plant J.">
        <title>Transposons played a major role in the diversification between the closely related almond and peach genomes: results from the almond genome sequence.</title>
        <authorList>
            <person name="Alioto T."/>
            <person name="Alexiou K.G."/>
            <person name="Bardil A."/>
            <person name="Barteri F."/>
            <person name="Castanera R."/>
            <person name="Cruz F."/>
            <person name="Dhingra A."/>
            <person name="Duval H."/>
            <person name="Fernandez I Marti A."/>
            <person name="Frias L."/>
            <person name="Galan B."/>
            <person name="Garcia J.L."/>
            <person name="Howad W."/>
            <person name="Gomez-Garrido J."/>
            <person name="Gut M."/>
            <person name="Julca I."/>
            <person name="Morata J."/>
            <person name="Puigdomenech P."/>
            <person name="Ribeca P."/>
            <person name="Rubio Cabetas M.J."/>
            <person name="Vlasova A."/>
            <person name="Wirthensohn M."/>
            <person name="Garcia-Mas J."/>
            <person name="Gabaldon T."/>
            <person name="Casacuberta J.M."/>
            <person name="Arus P."/>
        </authorList>
    </citation>
    <scope>NUCLEOTIDE SEQUENCE [LARGE SCALE GENOMIC DNA]</scope>
    <source>
        <strain evidence="2">cv. Texas</strain>
    </source>
</reference>
<evidence type="ECO:0000313" key="2">
    <source>
        <dbReference type="Proteomes" id="UP000327085"/>
    </source>
</evidence>
<feature type="non-terminal residue" evidence="1">
    <location>
        <position position="1"/>
    </location>
</feature>
<dbReference type="AlphaFoldDB" id="A0A5E4GBT5"/>
<gene>
    <name evidence="1" type="ORF">ALMOND_2B001914</name>
</gene>
<dbReference type="Proteomes" id="UP000327085">
    <property type="component" value="Chromosome 3"/>
</dbReference>
<accession>A0A5E4GBT5</accession>
<dbReference type="InParanoid" id="A0A5E4GBT5"/>
<evidence type="ECO:0000313" key="1">
    <source>
        <dbReference type="EMBL" id="VVA37048.1"/>
    </source>
</evidence>
<proteinExistence type="predicted"/>
<name>A0A5E4GBT5_PRUDU</name>
<feature type="non-terminal residue" evidence="1">
    <location>
        <position position="64"/>
    </location>
</feature>